<gene>
    <name evidence="1" type="ORF">PG996_008774</name>
</gene>
<dbReference type="InterPro" id="IPR036390">
    <property type="entry name" value="WH_DNA-bd_sf"/>
</dbReference>
<accession>A0ABR1UYX5</accession>
<organism evidence="1 2">
    <name type="scientific">Apiospora saccharicola</name>
    <dbReference type="NCBI Taxonomy" id="335842"/>
    <lineage>
        <taxon>Eukaryota</taxon>
        <taxon>Fungi</taxon>
        <taxon>Dikarya</taxon>
        <taxon>Ascomycota</taxon>
        <taxon>Pezizomycotina</taxon>
        <taxon>Sordariomycetes</taxon>
        <taxon>Xylariomycetidae</taxon>
        <taxon>Amphisphaeriales</taxon>
        <taxon>Apiosporaceae</taxon>
        <taxon>Apiospora</taxon>
    </lineage>
</organism>
<name>A0ABR1UYX5_9PEZI</name>
<dbReference type="Proteomes" id="UP001446871">
    <property type="component" value="Unassembled WGS sequence"/>
</dbReference>
<comment type="caution">
    <text evidence="1">The sequence shown here is derived from an EMBL/GenBank/DDBJ whole genome shotgun (WGS) entry which is preliminary data.</text>
</comment>
<reference evidence="1 2" key="1">
    <citation type="submission" date="2023-01" db="EMBL/GenBank/DDBJ databases">
        <title>Analysis of 21 Apiospora genomes using comparative genomics revels a genus with tremendous synthesis potential of carbohydrate active enzymes and secondary metabolites.</title>
        <authorList>
            <person name="Sorensen T."/>
        </authorList>
    </citation>
    <scope>NUCLEOTIDE SEQUENCE [LARGE SCALE GENOMIC DNA]</scope>
    <source>
        <strain evidence="1 2">CBS 83171</strain>
    </source>
</reference>
<evidence type="ECO:0000313" key="2">
    <source>
        <dbReference type="Proteomes" id="UP001446871"/>
    </source>
</evidence>
<dbReference type="PANTHER" id="PTHR43712:SF15">
    <property type="entry name" value="MONODICTYPHENONE CLUSTER TRANSCRIPTIONAL COACTIVATOR MDPA"/>
    <property type="match status" value="1"/>
</dbReference>
<dbReference type="InterPro" id="IPR036388">
    <property type="entry name" value="WH-like_DNA-bd_sf"/>
</dbReference>
<evidence type="ECO:0000313" key="1">
    <source>
        <dbReference type="EMBL" id="KAK8064122.1"/>
    </source>
</evidence>
<dbReference type="SUPFAM" id="SSF46785">
    <property type="entry name" value="Winged helix' DNA-binding domain"/>
    <property type="match status" value="1"/>
</dbReference>
<sequence>MLAIPMGTLWPTKAQLTQLSSQVEDLTFHGRHGSSDISAYAKTPTPPVVDGKSSAEILQMKQSISASMARIQTMLLGPAELLQRLAFQFGRELPFGRQLDRFTDWTGREKNQLLACLQWLGEFQILAYIPLNNSVSLEDIADLSSVPQMHLRRVVRMTAAAGFLQEPQPDHVAHTALSAQFVTQRSYHDAAMFLANTAAPAASHMARATHVFGASTSPTSSAYHYATGTTVPFVAMCEQSPQLRRQWPAYLQHVLAEERGGRRG</sequence>
<proteinExistence type="predicted"/>
<dbReference type="PANTHER" id="PTHR43712">
    <property type="entry name" value="PUTATIVE (AFU_ORTHOLOGUE AFUA_4G14580)-RELATED"/>
    <property type="match status" value="1"/>
</dbReference>
<protein>
    <submittedName>
        <fullName evidence="1">Uncharacterized protein</fullName>
    </submittedName>
</protein>
<dbReference type="Gene3D" id="1.10.10.10">
    <property type="entry name" value="Winged helix-like DNA-binding domain superfamily/Winged helix DNA-binding domain"/>
    <property type="match status" value="1"/>
</dbReference>
<dbReference type="EMBL" id="JAQQWM010000005">
    <property type="protein sequence ID" value="KAK8064122.1"/>
    <property type="molecule type" value="Genomic_DNA"/>
</dbReference>
<keyword evidence="2" id="KW-1185">Reference proteome</keyword>